<dbReference type="PANTHER" id="PTHR11567">
    <property type="entry name" value="ACID PHOSPHATASE-RELATED"/>
    <property type="match status" value="1"/>
</dbReference>
<keyword evidence="5" id="KW-0732">Signal</keyword>
<dbReference type="Proteomes" id="UP000708208">
    <property type="component" value="Unassembled WGS sequence"/>
</dbReference>
<dbReference type="InterPro" id="IPR050645">
    <property type="entry name" value="Histidine_acid_phosphatase"/>
</dbReference>
<keyword evidence="1" id="KW-0378">Hydrolase</keyword>
<accession>A0A8J2P6K6</accession>
<dbReference type="Pfam" id="PF00328">
    <property type="entry name" value="His_Phos_2"/>
    <property type="match status" value="1"/>
</dbReference>
<dbReference type="EMBL" id="CAJVCH010369568">
    <property type="protein sequence ID" value="CAG7816401.1"/>
    <property type="molecule type" value="Genomic_DNA"/>
</dbReference>
<dbReference type="CDD" id="cd07061">
    <property type="entry name" value="HP_HAP_like"/>
    <property type="match status" value="1"/>
</dbReference>
<evidence type="ECO:0000256" key="4">
    <source>
        <dbReference type="ARBA" id="ARBA00041499"/>
    </source>
</evidence>
<evidence type="ECO:0000256" key="2">
    <source>
        <dbReference type="ARBA" id="ARBA00036311"/>
    </source>
</evidence>
<dbReference type="PANTHER" id="PTHR11567:SF110">
    <property type="entry name" value="2-PHOSPHOXYLOSE PHOSPHATASE 1"/>
    <property type="match status" value="1"/>
</dbReference>
<dbReference type="InterPro" id="IPR000560">
    <property type="entry name" value="His_Pase_clade-2"/>
</dbReference>
<keyword evidence="7" id="KW-1185">Reference proteome</keyword>
<organism evidence="6 7">
    <name type="scientific">Allacma fusca</name>
    <dbReference type="NCBI Taxonomy" id="39272"/>
    <lineage>
        <taxon>Eukaryota</taxon>
        <taxon>Metazoa</taxon>
        <taxon>Ecdysozoa</taxon>
        <taxon>Arthropoda</taxon>
        <taxon>Hexapoda</taxon>
        <taxon>Collembola</taxon>
        <taxon>Symphypleona</taxon>
        <taxon>Sminthuridae</taxon>
        <taxon>Allacma</taxon>
    </lineage>
</organism>
<protein>
    <recommendedName>
        <fullName evidence="3">2-phosphoxylose phosphatase 1</fullName>
    </recommendedName>
    <alternativeName>
        <fullName evidence="4">Acid phosphatase-like protein 2</fullName>
    </alternativeName>
</protein>
<proteinExistence type="predicted"/>
<sequence>MFTVILLVPIILAANEAGTTTPKSVHIIYRHGERTADSSFQTMTGGLTEKGKKQMYELGLYFRERYSNLLKTSFDAHETQIISSDTDRTIRSAGLVAYGLYEDFNSAAKWNGEDHPVRFEPIPVRSIPPELDRYLQPKVPCPRLAKLSGTAWTQYFDGLLERHARLLNIYVKEMNDEDFINRDIDIEIRTIKFISFMEEAEFNSTHGLPLRDWTVEMMQLDDFRYFKTHTNTPDYIVFAISAVITPPFLRKGPSNSL</sequence>
<feature type="chain" id="PRO_5035304244" description="2-phosphoxylose phosphatase 1" evidence="5">
    <location>
        <begin position="18"/>
        <end position="257"/>
    </location>
</feature>
<evidence type="ECO:0000313" key="7">
    <source>
        <dbReference type="Proteomes" id="UP000708208"/>
    </source>
</evidence>
<name>A0A8J2P6K6_9HEXA</name>
<dbReference type="GO" id="GO:0016791">
    <property type="term" value="F:phosphatase activity"/>
    <property type="evidence" value="ECO:0007669"/>
    <property type="project" value="TreeGrafter"/>
</dbReference>
<evidence type="ECO:0000256" key="5">
    <source>
        <dbReference type="SAM" id="SignalP"/>
    </source>
</evidence>
<evidence type="ECO:0000313" key="6">
    <source>
        <dbReference type="EMBL" id="CAG7816401.1"/>
    </source>
</evidence>
<dbReference type="AlphaFoldDB" id="A0A8J2P6K6"/>
<comment type="caution">
    <text evidence="6">The sequence shown here is derived from an EMBL/GenBank/DDBJ whole genome shotgun (WGS) entry which is preliminary data.</text>
</comment>
<gene>
    <name evidence="6" type="ORF">AFUS01_LOCUS27024</name>
</gene>
<evidence type="ECO:0000256" key="3">
    <source>
        <dbReference type="ARBA" id="ARBA00040357"/>
    </source>
</evidence>
<feature type="signal peptide" evidence="5">
    <location>
        <begin position="1"/>
        <end position="17"/>
    </location>
</feature>
<dbReference type="OrthoDB" id="5821688at2759"/>
<reference evidence="6" key="1">
    <citation type="submission" date="2021-06" db="EMBL/GenBank/DDBJ databases">
        <authorList>
            <person name="Hodson N. C."/>
            <person name="Mongue J. A."/>
            <person name="Jaron S. K."/>
        </authorList>
    </citation>
    <scope>NUCLEOTIDE SEQUENCE</scope>
</reference>
<comment type="catalytic activity">
    <reaction evidence="2">
        <text>3-O-[beta-D-GlcA-(1-&gt;3)-beta-D-Gal-(1-&gt;3)-beta-D-Gal-(1-&gt;4)-beta-D-2-O-P-Xyl]-L-seryl-[protein] + H2O = 3-O-(beta-D-GlcA-(1-&gt;3)-beta-D-Gal-(1-&gt;3)-beta-D-Gal-(1-&gt;4)-beta-D-Xyl)-L-seryl-[protein] + phosphate</text>
        <dbReference type="Rhea" id="RHEA:56512"/>
        <dbReference type="Rhea" id="RHEA-COMP:12573"/>
        <dbReference type="Rhea" id="RHEA-COMP:14559"/>
        <dbReference type="ChEBI" id="CHEBI:15377"/>
        <dbReference type="ChEBI" id="CHEBI:43474"/>
        <dbReference type="ChEBI" id="CHEBI:132093"/>
        <dbReference type="ChEBI" id="CHEBI:140495"/>
    </reaction>
</comment>
<evidence type="ECO:0000256" key="1">
    <source>
        <dbReference type="ARBA" id="ARBA00022801"/>
    </source>
</evidence>